<feature type="chain" id="PRO_5019612137" description="C-C motif chemokine" evidence="4">
    <location>
        <begin position="25"/>
        <end position="108"/>
    </location>
</feature>
<dbReference type="InterPro" id="IPR000827">
    <property type="entry name" value="Chemokine_CC_CS"/>
</dbReference>
<comment type="similarity">
    <text evidence="1 4">Belongs to the intercrine beta (chemokine CC) family.</text>
</comment>
<evidence type="ECO:0000256" key="1">
    <source>
        <dbReference type="ARBA" id="ARBA00010868"/>
    </source>
</evidence>
<evidence type="ECO:0000259" key="5">
    <source>
        <dbReference type="SMART" id="SM00199"/>
    </source>
</evidence>
<evidence type="ECO:0000256" key="4">
    <source>
        <dbReference type="RuleBase" id="RU361150"/>
    </source>
</evidence>
<dbReference type="SMART" id="SM00199">
    <property type="entry name" value="SCY"/>
    <property type="match status" value="1"/>
</dbReference>
<feature type="domain" description="Chemokine interleukin-8-like" evidence="5">
    <location>
        <begin position="24"/>
        <end position="83"/>
    </location>
</feature>
<keyword evidence="4" id="KW-0964">Secreted</keyword>
<dbReference type="InterPro" id="IPR036048">
    <property type="entry name" value="Interleukin_8-like_sf"/>
</dbReference>
<gene>
    <name evidence="6" type="ORF">EPR50_G00226670</name>
</gene>
<dbReference type="InterPro" id="IPR039809">
    <property type="entry name" value="Chemokine_b/g/d"/>
</dbReference>
<dbReference type="PROSITE" id="PS00472">
    <property type="entry name" value="SMALL_CYTOKINES_CC"/>
    <property type="match status" value="1"/>
</dbReference>
<evidence type="ECO:0000256" key="2">
    <source>
        <dbReference type="ARBA" id="ARBA00022514"/>
    </source>
</evidence>
<dbReference type="InterPro" id="IPR001811">
    <property type="entry name" value="Chemokine_IL8-like_dom"/>
</dbReference>
<keyword evidence="3" id="KW-1015">Disulfide bond</keyword>
<dbReference type="PANTHER" id="PTHR12015">
    <property type="entry name" value="SMALL INDUCIBLE CYTOKINE A"/>
    <property type="match status" value="1"/>
</dbReference>
<dbReference type="EMBL" id="SCKG01000022">
    <property type="protein sequence ID" value="TDG97494.1"/>
    <property type="molecule type" value="Genomic_DNA"/>
</dbReference>
<dbReference type="Pfam" id="PF00048">
    <property type="entry name" value="IL8"/>
    <property type="match status" value="1"/>
</dbReference>
<dbReference type="GO" id="GO:0006955">
    <property type="term" value="P:immune response"/>
    <property type="evidence" value="ECO:0007669"/>
    <property type="project" value="InterPro"/>
</dbReference>
<dbReference type="GO" id="GO:0008009">
    <property type="term" value="F:chemokine activity"/>
    <property type="evidence" value="ECO:0007669"/>
    <property type="project" value="InterPro"/>
</dbReference>
<evidence type="ECO:0000313" key="6">
    <source>
        <dbReference type="EMBL" id="TDG97494.1"/>
    </source>
</evidence>
<dbReference type="SUPFAM" id="SSF54117">
    <property type="entry name" value="Interleukin 8-like chemokines"/>
    <property type="match status" value="1"/>
</dbReference>
<proteinExistence type="inferred from homology"/>
<dbReference type="Proteomes" id="UP000295070">
    <property type="component" value="Chromosome 22"/>
</dbReference>
<name>A0A484C744_PERFV</name>
<dbReference type="AlphaFoldDB" id="A0A484C744"/>
<keyword evidence="4" id="KW-0145">Chemotaxis</keyword>
<accession>A0A484C744</accession>
<comment type="caution">
    <text evidence="6">The sequence shown here is derived from an EMBL/GenBank/DDBJ whole genome shotgun (WGS) entry which is preliminary data.</text>
</comment>
<keyword evidence="2 4" id="KW-0202">Cytokine</keyword>
<protein>
    <recommendedName>
        <fullName evidence="4">C-C motif chemokine</fullName>
    </recommendedName>
</protein>
<organism evidence="6 7">
    <name type="scientific">Perca flavescens</name>
    <name type="common">American yellow perch</name>
    <name type="synonym">Morone flavescens</name>
    <dbReference type="NCBI Taxonomy" id="8167"/>
    <lineage>
        <taxon>Eukaryota</taxon>
        <taxon>Metazoa</taxon>
        <taxon>Chordata</taxon>
        <taxon>Craniata</taxon>
        <taxon>Vertebrata</taxon>
        <taxon>Euteleostomi</taxon>
        <taxon>Actinopterygii</taxon>
        <taxon>Neopterygii</taxon>
        <taxon>Teleostei</taxon>
        <taxon>Neoteleostei</taxon>
        <taxon>Acanthomorphata</taxon>
        <taxon>Eupercaria</taxon>
        <taxon>Perciformes</taxon>
        <taxon>Percoidei</taxon>
        <taxon>Percidae</taxon>
        <taxon>Percinae</taxon>
        <taxon>Perca</taxon>
    </lineage>
</organism>
<evidence type="ECO:0000256" key="3">
    <source>
        <dbReference type="ARBA" id="ARBA00023157"/>
    </source>
</evidence>
<keyword evidence="4" id="KW-0732">Signal</keyword>
<feature type="signal peptide" evidence="4">
    <location>
        <begin position="1"/>
        <end position="24"/>
    </location>
</feature>
<dbReference type="GO" id="GO:0005615">
    <property type="term" value="C:extracellular space"/>
    <property type="evidence" value="ECO:0007669"/>
    <property type="project" value="UniProtKB-KW"/>
</dbReference>
<dbReference type="PANTHER" id="PTHR12015:SF108">
    <property type="entry name" value="C-C MOTIF CHEMOKINE 20"/>
    <property type="match status" value="1"/>
</dbReference>
<reference evidence="6 7" key="1">
    <citation type="submission" date="2019-01" db="EMBL/GenBank/DDBJ databases">
        <title>A chromosome-scale genome assembly of the yellow perch, Perca flavescens.</title>
        <authorList>
            <person name="Feron R."/>
            <person name="Morvezen R."/>
            <person name="Bestin A."/>
            <person name="Haffray P."/>
            <person name="Klopp C."/>
            <person name="Zahm M."/>
            <person name="Cabau C."/>
            <person name="Roques C."/>
            <person name="Donnadieu C."/>
            <person name="Bouchez O."/>
            <person name="Christie M."/>
            <person name="Larson W."/>
            <person name="Guiguen Y."/>
        </authorList>
    </citation>
    <scope>NUCLEOTIDE SEQUENCE [LARGE SCALE GENOMIC DNA]</scope>
    <source>
        <strain evidence="6">YP-PL-M2</strain>
        <tissue evidence="6">Blood</tissue>
    </source>
</reference>
<evidence type="ECO:0000313" key="7">
    <source>
        <dbReference type="Proteomes" id="UP000295070"/>
    </source>
</evidence>
<keyword evidence="7" id="KW-1185">Reference proteome</keyword>
<sequence length="108" mass="12032">MASSKVFLLCSLVILTTFIDSTQSASCCLMYGRRPLPCKRLLGYTIQTIKNSCDINAVIFHIPGRFVCADPSANWTQRLMKCFDQRRMQNSQILASRAPGNTTSPHSS</sequence>
<comment type="subcellular location">
    <subcellularLocation>
        <location evidence="4">Secreted</location>
    </subcellularLocation>
</comment>
<dbReference type="Gene3D" id="2.40.50.40">
    <property type="match status" value="1"/>
</dbReference>